<gene>
    <name evidence="2" type="ORF">F5972_16695</name>
</gene>
<feature type="transmembrane region" description="Helical" evidence="1">
    <location>
        <begin position="224"/>
        <end position="244"/>
    </location>
</feature>
<reference evidence="2 3" key="1">
    <citation type="submission" date="2019-09" db="EMBL/GenBank/DDBJ databases">
        <title>Screening of Novel Bioactive Compounds from Soil-Associated.</title>
        <authorList>
            <person name="Gong X."/>
        </authorList>
    </citation>
    <scope>NUCLEOTIDE SEQUENCE [LARGE SCALE GENOMIC DNA]</scope>
    <source>
        <strain evidence="2 3">Gxj-6</strain>
    </source>
</reference>
<dbReference type="RefSeq" id="WP_150934388.1">
    <property type="nucleotide sequence ID" value="NZ_VYTZ01000005.1"/>
</dbReference>
<accession>A0A5J5K2Z2</accession>
<dbReference type="NCBIfam" id="NF038012">
    <property type="entry name" value="DMT_1"/>
    <property type="match status" value="1"/>
</dbReference>
<keyword evidence="3" id="KW-1185">Reference proteome</keyword>
<proteinExistence type="predicted"/>
<dbReference type="SUPFAM" id="SSF103481">
    <property type="entry name" value="Multidrug resistance efflux transporter EmrE"/>
    <property type="match status" value="1"/>
</dbReference>
<feature type="transmembrane region" description="Helical" evidence="1">
    <location>
        <begin position="256"/>
        <end position="274"/>
    </location>
</feature>
<feature type="transmembrane region" description="Helical" evidence="1">
    <location>
        <begin position="191"/>
        <end position="212"/>
    </location>
</feature>
<dbReference type="PANTHER" id="PTHR40761:SF1">
    <property type="entry name" value="CONSERVED INTEGRAL MEMBRANE ALANINE VALINE AND LEUCINE RICH PROTEIN-RELATED"/>
    <property type="match status" value="1"/>
</dbReference>
<feature type="transmembrane region" description="Helical" evidence="1">
    <location>
        <begin position="47"/>
        <end position="67"/>
    </location>
</feature>
<dbReference type="InterPro" id="IPR037185">
    <property type="entry name" value="EmrE-like"/>
</dbReference>
<sequence>MTVTVFLGLVAAALLGLGFVAQQHVAYTEPLGEMLHVRLLFDLARKPVWLAGIALMVGGQVAGALALRRADVASVEPLLATNLIFALGAAALLYQERLGGTEWLGAVLVSGGVAAFLVAGRPHGGGMPASGSLAWIAVLVVVAVAAGMVAVALRMPLQTKAMLFAAAAGALYGLQDALTRGALLTLARGPGALFASWQPYALPVIAVTGILLNQSAFDAAPLRISLPATTATEPIVGILLGVAVFGERLRVDPPALAGEVGGLVALVAGIVVLGRSPFLHKSEQGPNGRPAAP</sequence>
<evidence type="ECO:0000256" key="1">
    <source>
        <dbReference type="SAM" id="Phobius"/>
    </source>
</evidence>
<protein>
    <recommendedName>
        <fullName evidence="4">DMT family transporter</fullName>
    </recommendedName>
</protein>
<name>A0A5J5K2Z2_9ACTN</name>
<feature type="transmembrane region" description="Helical" evidence="1">
    <location>
        <begin position="132"/>
        <end position="155"/>
    </location>
</feature>
<dbReference type="PANTHER" id="PTHR40761">
    <property type="entry name" value="CONSERVED INTEGRAL MEMBRANE ALANINE VALINE AND LEUCINE RICH PROTEIN-RELATED"/>
    <property type="match status" value="1"/>
</dbReference>
<organism evidence="2 3">
    <name type="scientific">Microbispora cellulosiformans</name>
    <dbReference type="NCBI Taxonomy" id="2614688"/>
    <lineage>
        <taxon>Bacteria</taxon>
        <taxon>Bacillati</taxon>
        <taxon>Actinomycetota</taxon>
        <taxon>Actinomycetes</taxon>
        <taxon>Streptosporangiales</taxon>
        <taxon>Streptosporangiaceae</taxon>
        <taxon>Microbispora</taxon>
    </lineage>
</organism>
<dbReference type="Proteomes" id="UP000327011">
    <property type="component" value="Unassembled WGS sequence"/>
</dbReference>
<feature type="transmembrane region" description="Helical" evidence="1">
    <location>
        <begin position="79"/>
        <end position="95"/>
    </location>
</feature>
<dbReference type="AlphaFoldDB" id="A0A5J5K2Z2"/>
<keyword evidence="1" id="KW-0812">Transmembrane</keyword>
<feature type="transmembrane region" description="Helical" evidence="1">
    <location>
        <begin position="101"/>
        <end position="120"/>
    </location>
</feature>
<dbReference type="EMBL" id="VYTZ01000005">
    <property type="protein sequence ID" value="KAA9378483.1"/>
    <property type="molecule type" value="Genomic_DNA"/>
</dbReference>
<evidence type="ECO:0008006" key="4">
    <source>
        <dbReference type="Google" id="ProtNLM"/>
    </source>
</evidence>
<keyword evidence="1" id="KW-0472">Membrane</keyword>
<evidence type="ECO:0000313" key="3">
    <source>
        <dbReference type="Proteomes" id="UP000327011"/>
    </source>
</evidence>
<evidence type="ECO:0000313" key="2">
    <source>
        <dbReference type="EMBL" id="KAA9378483.1"/>
    </source>
</evidence>
<keyword evidence="1" id="KW-1133">Transmembrane helix</keyword>
<comment type="caution">
    <text evidence="2">The sequence shown here is derived from an EMBL/GenBank/DDBJ whole genome shotgun (WGS) entry which is preliminary data.</text>
</comment>